<comment type="catalytic activity">
    <reaction evidence="6">
        <text>a 6-O-methyl-2'-deoxyguanosine in DNA + L-cysteinyl-[protein] = S-methyl-L-cysteinyl-[protein] + a 2'-deoxyguanosine in DNA</text>
        <dbReference type="Rhea" id="RHEA:24000"/>
        <dbReference type="Rhea" id="RHEA-COMP:10131"/>
        <dbReference type="Rhea" id="RHEA-COMP:10132"/>
        <dbReference type="Rhea" id="RHEA-COMP:11367"/>
        <dbReference type="Rhea" id="RHEA-COMP:11368"/>
        <dbReference type="ChEBI" id="CHEBI:29950"/>
        <dbReference type="ChEBI" id="CHEBI:82612"/>
        <dbReference type="ChEBI" id="CHEBI:85445"/>
        <dbReference type="ChEBI" id="CHEBI:85448"/>
        <dbReference type="EC" id="2.1.1.63"/>
    </reaction>
</comment>
<dbReference type="Proteomes" id="UP000266677">
    <property type="component" value="Unassembled WGS sequence"/>
</dbReference>
<keyword evidence="5" id="KW-0234">DNA repair</keyword>
<comment type="caution">
    <text evidence="8">The sequence shown here is derived from an EMBL/GenBank/DDBJ whole genome shotgun (WGS) entry which is preliminary data.</text>
</comment>
<gene>
    <name evidence="8" type="ORF">D5S18_10695</name>
</gene>
<dbReference type="CDD" id="cd06445">
    <property type="entry name" value="ATase"/>
    <property type="match status" value="1"/>
</dbReference>
<dbReference type="InterPro" id="IPR014048">
    <property type="entry name" value="MethylDNA_cys_MeTrfase_DNA-bd"/>
</dbReference>
<evidence type="ECO:0000256" key="3">
    <source>
        <dbReference type="ARBA" id="ARBA00022679"/>
    </source>
</evidence>
<dbReference type="GO" id="GO:0006281">
    <property type="term" value="P:DNA repair"/>
    <property type="evidence" value="ECO:0007669"/>
    <property type="project" value="UniProtKB-KW"/>
</dbReference>
<keyword evidence="9" id="KW-1185">Reference proteome</keyword>
<dbReference type="AlphaFoldDB" id="A0A3A4L2X5"/>
<evidence type="ECO:0000256" key="6">
    <source>
        <dbReference type="ARBA" id="ARBA00049348"/>
    </source>
</evidence>
<keyword evidence="2 8" id="KW-0489">Methyltransferase</keyword>
<protein>
    <submittedName>
        <fullName evidence="8">Methylated-DNA--[protein]-cysteine S-methyltransferase</fullName>
    </submittedName>
</protein>
<dbReference type="Gene3D" id="1.10.10.10">
    <property type="entry name" value="Winged helix-like DNA-binding domain superfamily/Winged helix DNA-binding domain"/>
    <property type="match status" value="1"/>
</dbReference>
<reference evidence="8 9" key="1">
    <citation type="submission" date="2018-09" db="EMBL/GenBank/DDBJ databases">
        <title>YIM PH21274 draft genome.</title>
        <authorList>
            <person name="Miao C."/>
        </authorList>
    </citation>
    <scope>NUCLEOTIDE SEQUENCE [LARGE SCALE GENOMIC DNA]</scope>
    <source>
        <strain evidence="8 9">YIM PH 21724</strain>
    </source>
</reference>
<dbReference type="PROSITE" id="PS00374">
    <property type="entry name" value="MGMT"/>
    <property type="match status" value="1"/>
</dbReference>
<dbReference type="Pfam" id="PF01035">
    <property type="entry name" value="DNA_binding_1"/>
    <property type="match status" value="1"/>
</dbReference>
<organism evidence="8 9">
    <name type="scientific">Nocardia panacis</name>
    <dbReference type="NCBI Taxonomy" id="2340916"/>
    <lineage>
        <taxon>Bacteria</taxon>
        <taxon>Bacillati</taxon>
        <taxon>Actinomycetota</taxon>
        <taxon>Actinomycetes</taxon>
        <taxon>Mycobacteriales</taxon>
        <taxon>Nocardiaceae</taxon>
        <taxon>Nocardia</taxon>
    </lineage>
</organism>
<dbReference type="InterPro" id="IPR001497">
    <property type="entry name" value="MethylDNA_cys_MeTrfase_AS"/>
</dbReference>
<keyword evidence="4" id="KW-0227">DNA damage</keyword>
<evidence type="ECO:0000256" key="4">
    <source>
        <dbReference type="ARBA" id="ARBA00022763"/>
    </source>
</evidence>
<dbReference type="GO" id="GO:0032259">
    <property type="term" value="P:methylation"/>
    <property type="evidence" value="ECO:0007669"/>
    <property type="project" value="UniProtKB-KW"/>
</dbReference>
<dbReference type="InterPro" id="IPR036217">
    <property type="entry name" value="MethylDNA_cys_MeTrfase_DNAb"/>
</dbReference>
<evidence type="ECO:0000256" key="2">
    <source>
        <dbReference type="ARBA" id="ARBA00022603"/>
    </source>
</evidence>
<proteinExistence type="predicted"/>
<dbReference type="SUPFAM" id="SSF46767">
    <property type="entry name" value="Methylated DNA-protein cysteine methyltransferase, C-terminal domain"/>
    <property type="match status" value="1"/>
</dbReference>
<evidence type="ECO:0000256" key="5">
    <source>
        <dbReference type="ARBA" id="ARBA00023204"/>
    </source>
</evidence>
<dbReference type="OrthoDB" id="9802228at2"/>
<dbReference type="SUPFAM" id="SSF53155">
    <property type="entry name" value="Methylated DNA-protein cysteine methyltransferase domain"/>
    <property type="match status" value="1"/>
</dbReference>
<sequence length="180" mass="19387">MSFAATLFDTEIGYCALAWTETGIFRFQLPEATREATRTRILRRHNGSEVVETEPPAPITAAIAGVRAHLSGSLDSLRWIPLDTTAIPEFHNAVYTVTRAIDPGSTRTYGQLAHRIGHPSAAQAVGQALGRNPIPLLIPCHRVLAADHALHGFSAPGGLTTKLNLLTIERTAGFGEPTLF</sequence>
<dbReference type="PANTHER" id="PTHR10815:SF5">
    <property type="entry name" value="METHYLATED-DNA--PROTEIN-CYSTEINE METHYLTRANSFERASE"/>
    <property type="match status" value="1"/>
</dbReference>
<evidence type="ECO:0000256" key="1">
    <source>
        <dbReference type="ARBA" id="ARBA00001286"/>
    </source>
</evidence>
<feature type="domain" description="Methylated-DNA-[protein]-cysteine S-methyltransferase DNA binding" evidence="7">
    <location>
        <begin position="89"/>
        <end position="170"/>
    </location>
</feature>
<comment type="catalytic activity">
    <reaction evidence="1">
        <text>a 4-O-methyl-thymidine in DNA + L-cysteinyl-[protein] = a thymidine in DNA + S-methyl-L-cysteinyl-[protein]</text>
        <dbReference type="Rhea" id="RHEA:53428"/>
        <dbReference type="Rhea" id="RHEA-COMP:10131"/>
        <dbReference type="Rhea" id="RHEA-COMP:10132"/>
        <dbReference type="Rhea" id="RHEA-COMP:13555"/>
        <dbReference type="Rhea" id="RHEA-COMP:13556"/>
        <dbReference type="ChEBI" id="CHEBI:29950"/>
        <dbReference type="ChEBI" id="CHEBI:82612"/>
        <dbReference type="ChEBI" id="CHEBI:137386"/>
        <dbReference type="ChEBI" id="CHEBI:137387"/>
        <dbReference type="EC" id="2.1.1.63"/>
    </reaction>
</comment>
<name>A0A3A4L2X5_9NOCA</name>
<dbReference type="PANTHER" id="PTHR10815">
    <property type="entry name" value="METHYLATED-DNA--PROTEIN-CYSTEINE METHYLTRANSFERASE"/>
    <property type="match status" value="1"/>
</dbReference>
<dbReference type="NCBIfam" id="TIGR00589">
    <property type="entry name" value="ogt"/>
    <property type="match status" value="1"/>
</dbReference>
<accession>A0A3A4L2X5</accession>
<dbReference type="InterPro" id="IPR036388">
    <property type="entry name" value="WH-like_DNA-bd_sf"/>
</dbReference>
<dbReference type="RefSeq" id="WP_120039645.1">
    <property type="nucleotide sequence ID" value="NZ_QZFU01000016.1"/>
</dbReference>
<dbReference type="InterPro" id="IPR036631">
    <property type="entry name" value="MGMT_N_sf"/>
</dbReference>
<evidence type="ECO:0000313" key="9">
    <source>
        <dbReference type="Proteomes" id="UP000266677"/>
    </source>
</evidence>
<dbReference type="EMBL" id="QZFU01000016">
    <property type="protein sequence ID" value="RJO76723.1"/>
    <property type="molecule type" value="Genomic_DNA"/>
</dbReference>
<keyword evidence="3 8" id="KW-0808">Transferase</keyword>
<dbReference type="GO" id="GO:0003908">
    <property type="term" value="F:methylated-DNA-[protein]-cysteine S-methyltransferase activity"/>
    <property type="evidence" value="ECO:0007669"/>
    <property type="project" value="UniProtKB-EC"/>
</dbReference>
<evidence type="ECO:0000259" key="7">
    <source>
        <dbReference type="Pfam" id="PF01035"/>
    </source>
</evidence>
<evidence type="ECO:0000313" key="8">
    <source>
        <dbReference type="EMBL" id="RJO76723.1"/>
    </source>
</evidence>